<evidence type="ECO:0000313" key="1">
    <source>
        <dbReference type="WBParaSite" id="MCU_013837-RA"/>
    </source>
</evidence>
<name>A0A5K3FZU4_MESCO</name>
<accession>A0A5K3FZU4</accession>
<dbReference type="SUPFAM" id="SSF55797">
    <property type="entry name" value="PR-1-like"/>
    <property type="match status" value="1"/>
</dbReference>
<dbReference type="InterPro" id="IPR035940">
    <property type="entry name" value="CAP_sf"/>
</dbReference>
<sequence>MIWAASTEVGCAKQECTSFEDSQYPKYLLACVFNNADNAVMDRPYEMGKSCS</sequence>
<reference evidence="1" key="1">
    <citation type="submission" date="2019-11" db="UniProtKB">
        <authorList>
            <consortium name="WormBaseParasite"/>
        </authorList>
    </citation>
    <scope>IDENTIFICATION</scope>
</reference>
<proteinExistence type="predicted"/>
<protein>
    <submittedName>
        <fullName evidence="1">SCP domain-containing protein</fullName>
    </submittedName>
</protein>
<dbReference type="Gene3D" id="3.40.33.10">
    <property type="entry name" value="CAP"/>
    <property type="match status" value="1"/>
</dbReference>
<dbReference type="AlphaFoldDB" id="A0A5K3FZU4"/>
<organism evidence="1">
    <name type="scientific">Mesocestoides corti</name>
    <name type="common">Flatworm</name>
    <dbReference type="NCBI Taxonomy" id="53468"/>
    <lineage>
        <taxon>Eukaryota</taxon>
        <taxon>Metazoa</taxon>
        <taxon>Spiralia</taxon>
        <taxon>Lophotrochozoa</taxon>
        <taxon>Platyhelminthes</taxon>
        <taxon>Cestoda</taxon>
        <taxon>Eucestoda</taxon>
        <taxon>Cyclophyllidea</taxon>
        <taxon>Mesocestoididae</taxon>
        <taxon>Mesocestoides</taxon>
    </lineage>
</organism>
<dbReference type="WBParaSite" id="MCU_013837-RA">
    <property type="protein sequence ID" value="MCU_013837-RA"/>
    <property type="gene ID" value="MCU_013837"/>
</dbReference>